<name>A0A7X1L057_9PSED</name>
<dbReference type="InterPro" id="IPR011989">
    <property type="entry name" value="ARM-like"/>
</dbReference>
<evidence type="ECO:0000313" key="4">
    <source>
        <dbReference type="Proteomes" id="UP000526003"/>
    </source>
</evidence>
<feature type="compositionally biased region" description="Polar residues" evidence="1">
    <location>
        <begin position="190"/>
        <end position="199"/>
    </location>
</feature>
<dbReference type="Proteomes" id="UP000526003">
    <property type="component" value="Unassembled WGS sequence"/>
</dbReference>
<dbReference type="Gene3D" id="1.25.10.10">
    <property type="entry name" value="Leucine-rich Repeat Variant"/>
    <property type="match status" value="1"/>
</dbReference>
<dbReference type="InterPro" id="IPR016024">
    <property type="entry name" value="ARM-type_fold"/>
</dbReference>
<dbReference type="InterPro" id="IPR025139">
    <property type="entry name" value="DUF4062"/>
</dbReference>
<dbReference type="EMBL" id="JACMYG010000032">
    <property type="protein sequence ID" value="MBC2692754.1"/>
    <property type="molecule type" value="Genomic_DNA"/>
</dbReference>
<dbReference type="Pfam" id="PF13271">
    <property type="entry name" value="DUF4062"/>
    <property type="match status" value="1"/>
</dbReference>
<gene>
    <name evidence="3" type="ORF">H7995_23475</name>
</gene>
<feature type="domain" description="DUF4062" evidence="2">
    <location>
        <begin position="9"/>
        <end position="101"/>
    </location>
</feature>
<evidence type="ECO:0000256" key="1">
    <source>
        <dbReference type="SAM" id="MobiDB-lite"/>
    </source>
</evidence>
<dbReference type="SUPFAM" id="SSF48371">
    <property type="entry name" value="ARM repeat"/>
    <property type="match status" value="1"/>
</dbReference>
<keyword evidence="4" id="KW-1185">Reference proteome</keyword>
<feature type="region of interest" description="Disordered" evidence="1">
    <location>
        <begin position="178"/>
        <end position="207"/>
    </location>
</feature>
<dbReference type="AlphaFoldDB" id="A0A7X1L057"/>
<comment type="caution">
    <text evidence="3">The sequence shown here is derived from an EMBL/GenBank/DDBJ whole genome shotgun (WGS) entry which is preliminary data.</text>
</comment>
<accession>A0A7X1L057</accession>
<organism evidence="3 4">
    <name type="scientific">Pseudomonas kielensis</name>
    <dbReference type="NCBI Taxonomy" id="2762577"/>
    <lineage>
        <taxon>Bacteria</taxon>
        <taxon>Pseudomonadati</taxon>
        <taxon>Pseudomonadota</taxon>
        <taxon>Gammaproteobacteria</taxon>
        <taxon>Pseudomonadales</taxon>
        <taxon>Pseudomonadaceae</taxon>
        <taxon>Pseudomonas</taxon>
    </lineage>
</organism>
<evidence type="ECO:0000259" key="2">
    <source>
        <dbReference type="Pfam" id="PF13271"/>
    </source>
</evidence>
<sequence length="816" mass="91221">MAGTRRFIKVFLASPGDLSEERKIAKVIVEDFNSQLADALGCQVELVGWEDTLLGVGRPQAIINRDLDGCDLFIGMLWKRWGTPPGTETYTSGFEEEFHRAMARNAEHGRPEINLLLKDLDPSLLADPGDHLKKVVAFKEQVFAEKKLLAGTFADVRDFESKFRKCIQGYVISLASQDTASETEKDQAPSADTHTTSASEPGPKAPLSVEGIRFLRDFMSAVEKANDEHPLAAADVARVRLLSLVTAVHGNDQQSLGSHDANLLFGKRKKFEFGRRELIELIDGGLVHLKHENVPLWYWIAAVDGFKSNILPITSVVGTTEQRVGALKAMRLIAKKIAEEDELGRKQIVPLWFAKPSEIAVRIAALEYLSECGEPSDLPTINEEFALNETQTASAAANAVIRITLRDDRRAALEVLYSLQPSNVTQNLLDALFSHESEFDDEILLRGLSHRNALVRSTVVKLLQKRRALSAIVAEPLLNDSDANVRYEALQALIASGRSYSTEQAKSVLVRKNQASGGLLAMHSDAEGEAVFERYTKGYFDSLTVAQLEEEERLAIFDQNAYFALVRRDFKSRGDDLRKVVANRFEERFETLVEEQVNRHVMPANFFEQTNKIDKYLRNNFTREGLNIICSKLDVADLPLVRLMLASGGVDYAALDLLYLAKFGQWCDIPLVIASLERPDSGRRFASLLSSVNSTKYECAARTLYTLGKHRLNDLLVTEMPGALLAQIIPLIPDKSFRGLADEVIDSLIRSEIESVRKMTSLKFIRAFPRNRSTSFLNDYMAADQFYYNVIHWFDFGISVPRDLMLRAAAKALSEA</sequence>
<dbReference type="RefSeq" id="WP_185819011.1">
    <property type="nucleotide sequence ID" value="NZ_JACMYG010000032.1"/>
</dbReference>
<protein>
    <submittedName>
        <fullName evidence="3">DUF4062 domain-containing protein</fullName>
    </submittedName>
</protein>
<proteinExistence type="predicted"/>
<evidence type="ECO:0000313" key="3">
    <source>
        <dbReference type="EMBL" id="MBC2692754.1"/>
    </source>
</evidence>
<reference evidence="3 4" key="1">
    <citation type="submission" date="2020-08" db="EMBL/GenBank/DDBJ databases">
        <title>Pseudomonas sp. nov.</title>
        <authorList>
            <person name="Gieschler S."/>
            <person name="Fiedler G."/>
            <person name="Brinks E."/>
            <person name="Boehnlein C."/>
            <person name="Franz C.M.A.P."/>
            <person name="Kabisch J."/>
        </authorList>
    </citation>
    <scope>NUCLEOTIDE SEQUENCE [LARGE SCALE GENOMIC DNA]</scope>
    <source>
        <strain evidence="3 4">MBT-1</strain>
    </source>
</reference>